<dbReference type="EMBL" id="OCMF01000002">
    <property type="protein sequence ID" value="SOC80076.1"/>
    <property type="molecule type" value="Genomic_DNA"/>
</dbReference>
<dbReference type="OrthoDB" id="9763076at2"/>
<keyword evidence="1" id="KW-0812">Transmembrane</keyword>
<organism evidence="2 3">
    <name type="scientific">Salinimicrobium sediminis</name>
    <dbReference type="NCBI Taxonomy" id="1343891"/>
    <lineage>
        <taxon>Bacteria</taxon>
        <taxon>Pseudomonadati</taxon>
        <taxon>Bacteroidota</taxon>
        <taxon>Flavobacteriia</taxon>
        <taxon>Flavobacteriales</taxon>
        <taxon>Flavobacteriaceae</taxon>
        <taxon>Salinimicrobium</taxon>
    </lineage>
</organism>
<keyword evidence="1" id="KW-0472">Membrane</keyword>
<reference evidence="3" key="1">
    <citation type="submission" date="2017-09" db="EMBL/GenBank/DDBJ databases">
        <authorList>
            <person name="Varghese N."/>
            <person name="Submissions S."/>
        </authorList>
    </citation>
    <scope>NUCLEOTIDE SEQUENCE [LARGE SCALE GENOMIC DNA]</scope>
    <source>
        <strain evidence="3">CGMCC 1.12641</strain>
    </source>
</reference>
<dbReference type="AlphaFoldDB" id="A0A285X501"/>
<feature type="transmembrane region" description="Helical" evidence="1">
    <location>
        <begin position="6"/>
        <end position="27"/>
    </location>
</feature>
<evidence type="ECO:0000313" key="3">
    <source>
        <dbReference type="Proteomes" id="UP000219193"/>
    </source>
</evidence>
<dbReference type="PANTHER" id="PTHR37947:SF1">
    <property type="entry name" value="BLL2462 PROTEIN"/>
    <property type="match status" value="1"/>
</dbReference>
<dbReference type="SUPFAM" id="SSF52317">
    <property type="entry name" value="Class I glutamine amidotransferase-like"/>
    <property type="match status" value="1"/>
</dbReference>
<protein>
    <recommendedName>
        <fullName evidence="4">VWA domain-containing protein</fullName>
    </recommendedName>
</protein>
<dbReference type="SUPFAM" id="SSF53300">
    <property type="entry name" value="vWA-like"/>
    <property type="match status" value="1"/>
</dbReference>
<gene>
    <name evidence="2" type="ORF">SAMN06296241_1620</name>
</gene>
<evidence type="ECO:0000313" key="2">
    <source>
        <dbReference type="EMBL" id="SOC80076.1"/>
    </source>
</evidence>
<dbReference type="RefSeq" id="WP_097055873.1">
    <property type="nucleotide sequence ID" value="NZ_OCMF01000002.1"/>
</dbReference>
<dbReference type="PANTHER" id="PTHR37947">
    <property type="entry name" value="BLL2462 PROTEIN"/>
    <property type="match status" value="1"/>
</dbReference>
<dbReference type="InterPro" id="IPR036465">
    <property type="entry name" value="vWFA_dom_sf"/>
</dbReference>
<name>A0A285X501_9FLAO</name>
<feature type="transmembrane region" description="Helical" evidence="1">
    <location>
        <begin position="36"/>
        <end position="54"/>
    </location>
</feature>
<keyword evidence="3" id="KW-1185">Reference proteome</keyword>
<evidence type="ECO:0008006" key="4">
    <source>
        <dbReference type="Google" id="ProtNLM"/>
    </source>
</evidence>
<dbReference type="InterPro" id="IPR029062">
    <property type="entry name" value="Class_I_gatase-like"/>
</dbReference>
<dbReference type="Proteomes" id="UP000219193">
    <property type="component" value="Unassembled WGS sequence"/>
</dbReference>
<evidence type="ECO:0000256" key="1">
    <source>
        <dbReference type="SAM" id="Phobius"/>
    </source>
</evidence>
<proteinExistence type="predicted"/>
<accession>A0A285X501</accession>
<sequence>MPATTVFLLIGAFLLSVALAAFQYFFLAKGRLSQNAIFATLRFIALFSLLVLLINPKITNTEYTTEKPNLVLAVDNSSSIANFEAEDEVRDLVNNLAEDPDLREKFAIQTFSFGREVNQNNEFDFEESQSDLPSVFKDFSTVFEGQIAPVILITDGNQTVGEEFTFAAQRFRQPVIPVVVGDTVKYQDLYISRVNVNKYAFLNNRFPVEVMVNYSGNSSAESTLQIFSGESVVYSKALKFSPEENSAVIQAELPANSIGPQTYRVELQPLESEKNVLNNRREFAVEVIDERTKVLIAYSFLHPDVGALKKAIESNQQREVEIKPISEVSDLQDYQLLILYQPDNRFKDLFSELEAQSKNYFLIAGPRTDWNFLNNSQDIFTQEITNQPEEFFPAWNENFKAFQTEDIGYSGFPPLEGNFGKIEFSEGIDILLYRQIQGVDTNDPLLAIAEAGGSKKAFLMGANLWRWRSAVFQERNSFEDFDRVIGNLVQFLAAGSRKERLVIHYEPLYNSSEEVILQADFFDRNYNFDPRALLEISIMNEDTGDKRQVPFLLKENSYEVDLSSLEAGVYNFTVKVSGEGLSRSGTFRIMDFDVEQQFAGANFEALQEVAESKGQKVYFHKDFEAIKDQLLSDNSYATVQKSQQKDVPLIDWKYLLGIIILALSAEWFLRKYYGLI</sequence>
<keyword evidence="1" id="KW-1133">Transmembrane helix</keyword>